<dbReference type="GO" id="GO:0030686">
    <property type="term" value="C:90S preribosome"/>
    <property type="evidence" value="ECO:0007669"/>
    <property type="project" value="TreeGrafter"/>
</dbReference>
<evidence type="ECO:0000256" key="7">
    <source>
        <dbReference type="SAM" id="MobiDB-lite"/>
    </source>
</evidence>
<comment type="similarity">
    <text evidence="2 6">Belongs to the RRP36 family.</text>
</comment>
<accession>A0AAD1R9N6</accession>
<feature type="compositionally biased region" description="Polar residues" evidence="7">
    <location>
        <begin position="12"/>
        <end position="22"/>
    </location>
</feature>
<sequence>MEGRSKSRYAFQGSSGNGFNSPKQKRRSNATRRSASDPAVSVQRFEHEEASESEETPAEKELSTMSFEELIQLQNTVGKKQFQRKVKELGGDRPGKTKEMQSDKQEPLEMSSKRPVPYLRKVTHAKKELRRDPRFDDLSGDYKPEVFEKTYSFLDDIKKCEKEIVQKKLRKVRNTEVKEKLEQLLLRMDQQERANQKQQKLRERELEFKRQQREKAQQGKKPFYLKKGDLHKLELADKYQELKKQGKLENFLSKKRKRNSKKDHKRLPNL</sequence>
<comment type="function">
    <text evidence="6">Component of the 90S pre-ribosome involved in the maturation of rRNAs. Required for early cleavages of the pre-RNAs in the 40S ribosomal subunit maturation pathway.</text>
</comment>
<keyword evidence="6" id="KW-0687">Ribonucleoprotein</keyword>
<feature type="compositionally biased region" description="Basic and acidic residues" evidence="7">
    <location>
        <begin position="85"/>
        <end position="107"/>
    </location>
</feature>
<keyword evidence="9" id="KW-1185">Reference proteome</keyword>
<feature type="region of interest" description="Disordered" evidence="7">
    <location>
        <begin position="79"/>
        <end position="125"/>
    </location>
</feature>
<dbReference type="GO" id="GO:0000462">
    <property type="term" value="P:maturation of SSU-rRNA from tricistronic rRNA transcript (SSU-rRNA, 5.8S rRNA, LSU-rRNA)"/>
    <property type="evidence" value="ECO:0007669"/>
    <property type="project" value="TreeGrafter"/>
</dbReference>
<dbReference type="InterPro" id="IPR009292">
    <property type="entry name" value="RRP36"/>
</dbReference>
<protein>
    <recommendedName>
        <fullName evidence="6">rRNA biogenesis protein RRP36</fullName>
    </recommendedName>
</protein>
<evidence type="ECO:0000256" key="1">
    <source>
        <dbReference type="ARBA" id="ARBA00004604"/>
    </source>
</evidence>
<comment type="subcellular location">
    <subcellularLocation>
        <location evidence="1 6">Nucleus</location>
        <location evidence="1 6">Nucleolus</location>
    </subcellularLocation>
</comment>
<dbReference type="EMBL" id="OW240913">
    <property type="protein sequence ID" value="CAH2246038.1"/>
    <property type="molecule type" value="Genomic_DNA"/>
</dbReference>
<reference evidence="8" key="1">
    <citation type="submission" date="2022-03" db="EMBL/GenBank/DDBJ databases">
        <authorList>
            <person name="Alioto T."/>
            <person name="Alioto T."/>
            <person name="Gomez Garrido J."/>
        </authorList>
    </citation>
    <scope>NUCLEOTIDE SEQUENCE</scope>
</reference>
<evidence type="ECO:0000313" key="8">
    <source>
        <dbReference type="EMBL" id="CAH2246038.1"/>
    </source>
</evidence>
<evidence type="ECO:0000256" key="5">
    <source>
        <dbReference type="ARBA" id="ARBA00023242"/>
    </source>
</evidence>
<name>A0AAD1R9N6_PELCU</name>
<evidence type="ECO:0000313" key="9">
    <source>
        <dbReference type="Proteomes" id="UP001295444"/>
    </source>
</evidence>
<evidence type="ECO:0000256" key="4">
    <source>
        <dbReference type="ARBA" id="ARBA00022552"/>
    </source>
</evidence>
<evidence type="ECO:0000256" key="3">
    <source>
        <dbReference type="ARBA" id="ARBA00022517"/>
    </source>
</evidence>
<dbReference type="PANTHER" id="PTHR21738:SF0">
    <property type="entry name" value="RIBOSOMAL RNA PROCESSING PROTEIN 36 HOMOLOG"/>
    <property type="match status" value="1"/>
</dbReference>
<gene>
    <name evidence="8" type="ORF">PECUL_23A020843</name>
</gene>
<organism evidence="8 9">
    <name type="scientific">Pelobates cultripes</name>
    <name type="common">Western spadefoot toad</name>
    <dbReference type="NCBI Taxonomy" id="61616"/>
    <lineage>
        <taxon>Eukaryota</taxon>
        <taxon>Metazoa</taxon>
        <taxon>Chordata</taxon>
        <taxon>Craniata</taxon>
        <taxon>Vertebrata</taxon>
        <taxon>Euteleostomi</taxon>
        <taxon>Amphibia</taxon>
        <taxon>Batrachia</taxon>
        <taxon>Anura</taxon>
        <taxon>Pelobatoidea</taxon>
        <taxon>Pelobatidae</taxon>
        <taxon>Pelobates</taxon>
    </lineage>
</organism>
<evidence type="ECO:0000256" key="6">
    <source>
        <dbReference type="RuleBase" id="RU368027"/>
    </source>
</evidence>
<dbReference type="GO" id="GO:0005730">
    <property type="term" value="C:nucleolus"/>
    <property type="evidence" value="ECO:0007669"/>
    <property type="project" value="UniProtKB-SubCell"/>
</dbReference>
<feature type="region of interest" description="Disordered" evidence="7">
    <location>
        <begin position="247"/>
        <end position="270"/>
    </location>
</feature>
<proteinExistence type="inferred from homology"/>
<keyword evidence="4 6" id="KW-0698">rRNA processing</keyword>
<feature type="region of interest" description="Disordered" evidence="7">
    <location>
        <begin position="191"/>
        <end position="224"/>
    </location>
</feature>
<dbReference type="Proteomes" id="UP001295444">
    <property type="component" value="Chromosome 02"/>
</dbReference>
<dbReference type="PANTHER" id="PTHR21738">
    <property type="entry name" value="RIBOSOMAL RNA PROCESSING PROTEIN 36 HOMOLOG"/>
    <property type="match status" value="1"/>
</dbReference>
<feature type="compositionally biased region" description="Basic residues" evidence="7">
    <location>
        <begin position="253"/>
        <end position="270"/>
    </location>
</feature>
<keyword evidence="5 6" id="KW-0539">Nucleus</keyword>
<keyword evidence="3 6" id="KW-0690">Ribosome biogenesis</keyword>
<dbReference type="AlphaFoldDB" id="A0AAD1R9N6"/>
<feature type="compositionally biased region" description="Basic and acidic residues" evidence="7">
    <location>
        <begin position="191"/>
        <end position="217"/>
    </location>
</feature>
<feature type="region of interest" description="Disordered" evidence="7">
    <location>
        <begin position="1"/>
        <end position="66"/>
    </location>
</feature>
<dbReference type="Pfam" id="PF06102">
    <property type="entry name" value="RRP36"/>
    <property type="match status" value="1"/>
</dbReference>
<comment type="subunit">
    <text evidence="6">Associates with 90S and pre-40S pre-ribosomal particles.</text>
</comment>
<evidence type="ECO:0000256" key="2">
    <source>
        <dbReference type="ARBA" id="ARBA00009418"/>
    </source>
</evidence>